<name>A0ABQ5HUD5_9ASTR</name>
<dbReference type="Proteomes" id="UP001151760">
    <property type="component" value="Unassembled WGS sequence"/>
</dbReference>
<comment type="caution">
    <text evidence="1">The sequence shown here is derived from an EMBL/GenBank/DDBJ whole genome shotgun (WGS) entry which is preliminary data.</text>
</comment>
<dbReference type="EMBL" id="BQNB010019981">
    <property type="protein sequence ID" value="GJT91034.1"/>
    <property type="molecule type" value="Genomic_DNA"/>
</dbReference>
<reference evidence="1" key="2">
    <citation type="submission" date="2022-01" db="EMBL/GenBank/DDBJ databases">
        <authorList>
            <person name="Yamashiro T."/>
            <person name="Shiraishi A."/>
            <person name="Satake H."/>
            <person name="Nakayama K."/>
        </authorList>
    </citation>
    <scope>NUCLEOTIDE SEQUENCE</scope>
</reference>
<gene>
    <name evidence="1" type="ORF">Tco_1079879</name>
</gene>
<protein>
    <submittedName>
        <fullName evidence="1">Uncharacterized protein</fullName>
    </submittedName>
</protein>
<proteinExistence type="predicted"/>
<reference evidence="1" key="1">
    <citation type="journal article" date="2022" name="Int. J. Mol. Sci.">
        <title>Draft Genome of Tanacetum Coccineum: Genomic Comparison of Closely Related Tanacetum-Family Plants.</title>
        <authorList>
            <person name="Yamashiro T."/>
            <person name="Shiraishi A."/>
            <person name="Nakayama K."/>
            <person name="Satake H."/>
        </authorList>
    </citation>
    <scope>NUCLEOTIDE SEQUENCE</scope>
</reference>
<keyword evidence="2" id="KW-1185">Reference proteome</keyword>
<sequence length="175" mass="19497">MSLALASFLAKRYLMAEWSVYTMLLDMTRYERNFSKAYTTASNSFYVSSVVSLEPSYSRASIVFSSKRWLALWDMKLESAALFSSSFKSLAIMTGNLSSPSKNAYSRWGGSSLSSTSGDEVGSSSRARNESLLPLREITVLRKISLCILKSGQILNVDGSCQHGRESRFIKFFQA</sequence>
<evidence type="ECO:0000313" key="2">
    <source>
        <dbReference type="Proteomes" id="UP001151760"/>
    </source>
</evidence>
<accession>A0ABQ5HUD5</accession>
<evidence type="ECO:0000313" key="1">
    <source>
        <dbReference type="EMBL" id="GJT91034.1"/>
    </source>
</evidence>
<organism evidence="1 2">
    <name type="scientific">Tanacetum coccineum</name>
    <dbReference type="NCBI Taxonomy" id="301880"/>
    <lineage>
        <taxon>Eukaryota</taxon>
        <taxon>Viridiplantae</taxon>
        <taxon>Streptophyta</taxon>
        <taxon>Embryophyta</taxon>
        <taxon>Tracheophyta</taxon>
        <taxon>Spermatophyta</taxon>
        <taxon>Magnoliopsida</taxon>
        <taxon>eudicotyledons</taxon>
        <taxon>Gunneridae</taxon>
        <taxon>Pentapetalae</taxon>
        <taxon>asterids</taxon>
        <taxon>campanulids</taxon>
        <taxon>Asterales</taxon>
        <taxon>Asteraceae</taxon>
        <taxon>Asteroideae</taxon>
        <taxon>Anthemideae</taxon>
        <taxon>Anthemidinae</taxon>
        <taxon>Tanacetum</taxon>
    </lineage>
</organism>